<dbReference type="InterPro" id="IPR000743">
    <property type="entry name" value="Glyco_hydro_28"/>
</dbReference>
<keyword evidence="10" id="KW-1185">Reference proteome</keyword>
<dbReference type="InterPro" id="IPR011050">
    <property type="entry name" value="Pectin_lyase_fold/virulence"/>
</dbReference>
<evidence type="ECO:0000256" key="2">
    <source>
        <dbReference type="ARBA" id="ARBA00008834"/>
    </source>
</evidence>
<sequence length="478" mass="52551">MSRKLKIAEYEPLLDKLRKKFKSWSIKCLSFAGRVQLIASVINGIVNFLISTFMLPKGCVRKIESLFSRFLWSGSIEGSTGAKIACSGEIIIRVVLLLTLLNSVLVNGQIYDVLKFGAKGDGLTDESKAFLEAWKAMCGSGGNPKTLLIPSNKTFLLQPLVFQGPCKSPSVQVKFDGKIVAPRDKTEWSDYKSLIWVSFKKIIGLTVSGSGSIDGRGSSFWKPRMSASKRPTQLHFKNCNNLNIIGITSFNSPRNHIAINKCKRVKITKIKLVAPKDSPNTDGIDISGSRDVDIYDTVIGTGDDCVAINNGSVNINITRMNCGPGHGISVGSLGKDGEESMVENIQVTNSTFFRTKNGVRIKTWPNGKGYAKNIFFKGLTLRETKNPIIIDQNYVDKGRLDVEESAVAISNVKFTDIHGTSQLDEIIKIDCSKVTYCKDIVLDKINISTIEGNKPIVECKNVYGKSINANEVNGCFER</sequence>
<organism evidence="10 11">
    <name type="scientific">Camelina sativa</name>
    <name type="common">False flax</name>
    <name type="synonym">Myagrum sativum</name>
    <dbReference type="NCBI Taxonomy" id="90675"/>
    <lineage>
        <taxon>Eukaryota</taxon>
        <taxon>Viridiplantae</taxon>
        <taxon>Streptophyta</taxon>
        <taxon>Embryophyta</taxon>
        <taxon>Tracheophyta</taxon>
        <taxon>Spermatophyta</taxon>
        <taxon>Magnoliopsida</taxon>
        <taxon>eudicotyledons</taxon>
        <taxon>Gunneridae</taxon>
        <taxon>Pentapetalae</taxon>
        <taxon>rosids</taxon>
        <taxon>malvids</taxon>
        <taxon>Brassicales</taxon>
        <taxon>Brassicaceae</taxon>
        <taxon>Camelineae</taxon>
        <taxon>Camelina</taxon>
    </lineage>
</organism>
<evidence type="ECO:0000256" key="3">
    <source>
        <dbReference type="ARBA" id="ARBA00022512"/>
    </source>
</evidence>
<comment type="similarity">
    <text evidence="2 9">Belongs to the glycosyl hydrolase 28 family.</text>
</comment>
<reference evidence="10" key="1">
    <citation type="journal article" date="2014" name="Nat. Commun.">
        <title>The emerging biofuel crop Camelina sativa retains a highly undifferentiated hexaploid genome structure.</title>
        <authorList>
            <person name="Kagale S."/>
            <person name="Koh C."/>
            <person name="Nixon J."/>
            <person name="Bollina V."/>
            <person name="Clarke W.E."/>
            <person name="Tuteja R."/>
            <person name="Spillane C."/>
            <person name="Robinson S.J."/>
            <person name="Links M.G."/>
            <person name="Clarke C."/>
            <person name="Higgins E.E."/>
            <person name="Huebert T."/>
            <person name="Sharpe A.G."/>
            <person name="Parkin I.A."/>
        </authorList>
    </citation>
    <scope>NUCLEOTIDE SEQUENCE [LARGE SCALE GENOMIC DNA]</scope>
    <source>
        <strain evidence="10">cv. DH55</strain>
    </source>
</reference>
<evidence type="ECO:0000313" key="11">
    <source>
        <dbReference type="RefSeq" id="XP_019097492.1"/>
    </source>
</evidence>
<keyword evidence="6 9" id="KW-0326">Glycosidase</keyword>
<dbReference type="GeneID" id="104771659"/>
<dbReference type="Pfam" id="PF00295">
    <property type="entry name" value="Glyco_hydro_28"/>
    <property type="match status" value="1"/>
</dbReference>
<gene>
    <name evidence="11" type="primary">LOC104771659</name>
</gene>
<keyword evidence="7" id="KW-0961">Cell wall biogenesis/degradation</keyword>
<comment type="subcellular location">
    <subcellularLocation>
        <location evidence="1">Secreted</location>
        <location evidence="1">Cell wall</location>
    </subcellularLocation>
</comment>
<keyword evidence="5 9" id="KW-0378">Hydrolase</keyword>
<proteinExistence type="inferred from homology"/>
<feature type="active site" evidence="8">
    <location>
        <position position="326"/>
    </location>
</feature>
<evidence type="ECO:0000256" key="5">
    <source>
        <dbReference type="ARBA" id="ARBA00022801"/>
    </source>
</evidence>
<dbReference type="PROSITE" id="PS00502">
    <property type="entry name" value="POLYGALACTURONASE"/>
    <property type="match status" value="1"/>
</dbReference>
<dbReference type="Proteomes" id="UP000694864">
    <property type="component" value="Chromosome 20"/>
</dbReference>
<evidence type="ECO:0000256" key="7">
    <source>
        <dbReference type="ARBA" id="ARBA00023316"/>
    </source>
</evidence>
<evidence type="ECO:0000256" key="6">
    <source>
        <dbReference type="ARBA" id="ARBA00023295"/>
    </source>
</evidence>
<evidence type="ECO:0000313" key="10">
    <source>
        <dbReference type="Proteomes" id="UP000694864"/>
    </source>
</evidence>
<dbReference type="RefSeq" id="XP_019097492.1">
    <property type="nucleotide sequence ID" value="XM_019241947.1"/>
</dbReference>
<dbReference type="SMART" id="SM00710">
    <property type="entry name" value="PbH1"/>
    <property type="match status" value="4"/>
</dbReference>
<evidence type="ECO:0000256" key="9">
    <source>
        <dbReference type="RuleBase" id="RU361169"/>
    </source>
</evidence>
<dbReference type="Gene3D" id="2.160.20.10">
    <property type="entry name" value="Single-stranded right-handed beta-helix, Pectin lyase-like"/>
    <property type="match status" value="1"/>
</dbReference>
<name>A0ABM1REQ4_CAMSA</name>
<evidence type="ECO:0000256" key="1">
    <source>
        <dbReference type="ARBA" id="ARBA00004191"/>
    </source>
</evidence>
<dbReference type="InterPro" id="IPR012334">
    <property type="entry name" value="Pectin_lyas_fold"/>
</dbReference>
<keyword evidence="3" id="KW-0134">Cell wall</keyword>
<evidence type="ECO:0000256" key="8">
    <source>
        <dbReference type="PROSITE-ProRule" id="PRU10052"/>
    </source>
</evidence>
<evidence type="ECO:0000256" key="4">
    <source>
        <dbReference type="ARBA" id="ARBA00022525"/>
    </source>
</evidence>
<dbReference type="PANTHER" id="PTHR31375">
    <property type="match status" value="1"/>
</dbReference>
<accession>A0ABM1REQ4</accession>
<keyword evidence="4" id="KW-0964">Secreted</keyword>
<protein>
    <submittedName>
        <fullName evidence="11">Probable polygalacturonase At3g15720</fullName>
    </submittedName>
</protein>
<reference evidence="11" key="2">
    <citation type="submission" date="2025-08" db="UniProtKB">
        <authorList>
            <consortium name="RefSeq"/>
        </authorList>
    </citation>
    <scope>IDENTIFICATION</scope>
    <source>
        <tissue evidence="11">Leaf</tissue>
    </source>
</reference>
<dbReference type="InterPro" id="IPR006626">
    <property type="entry name" value="PbH1"/>
</dbReference>
<dbReference type="SUPFAM" id="SSF51126">
    <property type="entry name" value="Pectin lyase-like"/>
    <property type="match status" value="1"/>
</dbReference>